<protein>
    <submittedName>
        <fullName evidence="1">Uncharacterized protein</fullName>
    </submittedName>
</protein>
<name>A0A4Q7YVM0_9BACT</name>
<comment type="caution">
    <text evidence="1">The sequence shown here is derived from an EMBL/GenBank/DDBJ whole genome shotgun (WGS) entry which is preliminary data.</text>
</comment>
<evidence type="ECO:0000313" key="1">
    <source>
        <dbReference type="EMBL" id="RZU41837.1"/>
    </source>
</evidence>
<accession>A0A4Q7YVM0</accession>
<proteinExistence type="predicted"/>
<dbReference type="AlphaFoldDB" id="A0A4Q7YVM0"/>
<gene>
    <name evidence="1" type="ORF">BDD14_3374</name>
</gene>
<keyword evidence="2" id="KW-1185">Reference proteome</keyword>
<dbReference type="Proteomes" id="UP000292958">
    <property type="component" value="Unassembled WGS sequence"/>
</dbReference>
<reference evidence="1 2" key="1">
    <citation type="submission" date="2019-02" db="EMBL/GenBank/DDBJ databases">
        <title>Genomic Encyclopedia of Archaeal and Bacterial Type Strains, Phase II (KMG-II): from individual species to whole genera.</title>
        <authorList>
            <person name="Goeker M."/>
        </authorList>
    </citation>
    <scope>NUCLEOTIDE SEQUENCE [LARGE SCALE GENOMIC DNA]</scope>
    <source>
        <strain evidence="1 2">DSM 18101</strain>
    </source>
</reference>
<evidence type="ECO:0000313" key="2">
    <source>
        <dbReference type="Proteomes" id="UP000292958"/>
    </source>
</evidence>
<organism evidence="1 2">
    <name type="scientific">Edaphobacter modestus</name>
    <dbReference type="NCBI Taxonomy" id="388466"/>
    <lineage>
        <taxon>Bacteria</taxon>
        <taxon>Pseudomonadati</taxon>
        <taxon>Acidobacteriota</taxon>
        <taxon>Terriglobia</taxon>
        <taxon>Terriglobales</taxon>
        <taxon>Acidobacteriaceae</taxon>
        <taxon>Edaphobacter</taxon>
    </lineage>
</organism>
<sequence>MRITIDNLDGAGVRDYTASVSAAGPLKIERTLNAPSRCTGMLDVSASGLPVPVRRARIVVSADDGTLLFTGYMATEPESIYAGMASVGPVYRLTFSALSDEWLLDKQSTPPGGTGLAQPGGELLRTLTSRVDAGRFVTEAIDDSGTVGVFAPAQASSWSANAGEIADAAYASYRVLDGAVSLRTAGTTTHVLNDGDGTLDIAALRTASVRELANDVTLSGDMEPAAYIMETFQGDATTSVFDLAEAPYRPTRITRSAASSTASQVFLDSFNQGTINPGIWSVRDPGSFLSITSSGLTMTGGNGLDGQTTLTGLDLIEMGGTLIVEMGSLQLSSPSTGILCGLYNGAVLSANCFAGYNVRQSGGATLVVPFVNGAEVGTPFTVLNGHKYTLRIRLHCPETERVLQTWYTMVDGVLQSFGGGSVDAPMSLLFELVDQGISSNMPATVLYSGQVATSPARCSFAALDSVELIGSLGYCRITQAGSVWIVSTMADGTQIVRMTGAAGEGVDCMVSSAGRITFFSGRIPVVGERFTVWYRGRRRSVARLNDPASVEAEAAGGIPGAAQWLGKVLSPPARSTQDCENAALAVLRFASSRSAAVSGSYTMINPAADIWPGDVLEVNSGDDTLKLIVRNVTIDDGHARPELMQYRIACANDWAEGLGLKLSEAVAVDALLPETAASAPGAVLPNLQSLQVVSATGTALQVDAGTNPPPGGGFEVRRRDWDFGPGVDQDLVLRSPVRSFSIPREAQVERYYVRMYDGSNPPVYSRFSSAVFTNLPVAF</sequence>
<dbReference type="EMBL" id="SHKW01000001">
    <property type="protein sequence ID" value="RZU41837.1"/>
    <property type="molecule type" value="Genomic_DNA"/>
</dbReference>
<dbReference type="OrthoDB" id="103772at2"/>
<dbReference type="RefSeq" id="WP_130419684.1">
    <property type="nucleotide sequence ID" value="NZ_SHKW01000001.1"/>
</dbReference>